<name>A0A291W4M0_9ACTN</name>
<dbReference type="EMBL" id="CP023976">
    <property type="protein sequence ID" value="ATM24529.1"/>
    <property type="molecule type" value="Genomic_DNA"/>
</dbReference>
<geneLocation type="plasmid" evidence="2">
    <name>pmdjk44.1</name>
</geneLocation>
<evidence type="ECO:0000313" key="1">
    <source>
        <dbReference type="EMBL" id="ATM24529.1"/>
    </source>
</evidence>
<accession>A0A291W4M0</accession>
<organism evidence="1 2">
    <name type="scientific">Streptomyces alboflavus</name>
    <dbReference type="NCBI Taxonomy" id="67267"/>
    <lineage>
        <taxon>Bacteria</taxon>
        <taxon>Bacillati</taxon>
        <taxon>Actinomycetota</taxon>
        <taxon>Actinomycetes</taxon>
        <taxon>Kitasatosporales</taxon>
        <taxon>Streptomycetaceae</taxon>
        <taxon>Streptomyces</taxon>
    </lineage>
</organism>
<dbReference type="Proteomes" id="UP000195880">
    <property type="component" value="Plasmid pMDJK44.1"/>
</dbReference>
<evidence type="ECO:0000313" key="2">
    <source>
        <dbReference type="Proteomes" id="UP000195880"/>
    </source>
</evidence>
<sequence length="178" mass="19386">MSSPLLLPPMPRTLEPGDRLTLRATTYTRDDSGSWASERGQPFGTDDDVRDAYRSRASLASAGAPFLAPAPVPYRSALPGTTLRPGDWVLAERVTYLWCTADGEGRLLGTAGLVGPWGPAQRHLECRLLPTADTLHAWSVTPSGRWFVRRGRILRAYLPVDMPDADTGLIPPQPIVTP</sequence>
<dbReference type="RefSeq" id="WP_159399786.1">
    <property type="nucleotide sequence ID" value="NZ_CP023976.1"/>
</dbReference>
<gene>
    <name evidence="1" type="ORF">SMD44_p10030</name>
</gene>
<dbReference type="AlphaFoldDB" id="A0A291W4M0"/>
<keyword evidence="2" id="KW-1185">Reference proteome</keyword>
<proteinExistence type="predicted"/>
<protein>
    <submittedName>
        <fullName evidence="1">Uncharacterized protein</fullName>
    </submittedName>
</protein>
<reference evidence="1 2" key="1">
    <citation type="submission" date="2017-10" db="EMBL/GenBank/DDBJ databases">
        <title>Streptomyces alboflavus Genome sequencing and assembly.</title>
        <authorList>
            <person name="Wang Y."/>
            <person name="Du B."/>
            <person name="Ding Y."/>
            <person name="Liu H."/>
            <person name="Hou Q."/>
            <person name="Liu K."/>
            <person name="Wang C."/>
            <person name="Yao L."/>
        </authorList>
    </citation>
    <scope>NUCLEOTIDE SEQUENCE [LARGE SCALE GENOMIC DNA]</scope>
    <source>
        <strain evidence="1 2">MDJK44</strain>
        <plasmid evidence="2">Plasmid pmdjk44.1</plasmid>
    </source>
</reference>
<keyword evidence="1" id="KW-0614">Plasmid</keyword>
<dbReference type="KEGG" id="salf:SMD44_p10030"/>